<gene>
    <name evidence="2" type="ORF">HaLaN_03131</name>
</gene>
<accession>A0A699YN26</accession>
<evidence type="ECO:0000313" key="3">
    <source>
        <dbReference type="Proteomes" id="UP000485058"/>
    </source>
</evidence>
<feature type="region of interest" description="Disordered" evidence="1">
    <location>
        <begin position="1"/>
        <end position="37"/>
    </location>
</feature>
<keyword evidence="3" id="KW-1185">Reference proteome</keyword>
<protein>
    <submittedName>
        <fullName evidence="2">Uncharacterized protein</fullName>
    </submittedName>
</protein>
<evidence type="ECO:0000256" key="1">
    <source>
        <dbReference type="SAM" id="MobiDB-lite"/>
    </source>
</evidence>
<dbReference type="AlphaFoldDB" id="A0A699YN26"/>
<proteinExistence type="predicted"/>
<feature type="non-terminal residue" evidence="2">
    <location>
        <position position="1"/>
    </location>
</feature>
<feature type="non-terminal residue" evidence="2">
    <location>
        <position position="67"/>
    </location>
</feature>
<comment type="caution">
    <text evidence="2">The sequence shown here is derived from an EMBL/GenBank/DDBJ whole genome shotgun (WGS) entry which is preliminary data.</text>
</comment>
<organism evidence="2 3">
    <name type="scientific">Haematococcus lacustris</name>
    <name type="common">Green alga</name>
    <name type="synonym">Haematococcus pluvialis</name>
    <dbReference type="NCBI Taxonomy" id="44745"/>
    <lineage>
        <taxon>Eukaryota</taxon>
        <taxon>Viridiplantae</taxon>
        <taxon>Chlorophyta</taxon>
        <taxon>core chlorophytes</taxon>
        <taxon>Chlorophyceae</taxon>
        <taxon>CS clade</taxon>
        <taxon>Chlamydomonadales</taxon>
        <taxon>Haematococcaceae</taxon>
        <taxon>Haematococcus</taxon>
    </lineage>
</organism>
<name>A0A699YN26_HAELA</name>
<dbReference type="Proteomes" id="UP000485058">
    <property type="component" value="Unassembled WGS sequence"/>
</dbReference>
<feature type="compositionally biased region" description="Low complexity" evidence="1">
    <location>
        <begin position="18"/>
        <end position="37"/>
    </location>
</feature>
<evidence type="ECO:0000313" key="2">
    <source>
        <dbReference type="EMBL" id="GFH08204.1"/>
    </source>
</evidence>
<sequence length="67" mass="7750">PGQASGSRHLTQRRRQWGRWQQRASPSASWAPSPAAAVRGSVSASWRMTSVRWRRAPSPTRWRRWLP</sequence>
<reference evidence="2 3" key="1">
    <citation type="submission" date="2020-02" db="EMBL/GenBank/DDBJ databases">
        <title>Draft genome sequence of Haematococcus lacustris strain NIES-144.</title>
        <authorList>
            <person name="Morimoto D."/>
            <person name="Nakagawa S."/>
            <person name="Yoshida T."/>
            <person name="Sawayama S."/>
        </authorList>
    </citation>
    <scope>NUCLEOTIDE SEQUENCE [LARGE SCALE GENOMIC DNA]</scope>
    <source>
        <strain evidence="2 3">NIES-144</strain>
    </source>
</reference>
<dbReference type="EMBL" id="BLLF01000145">
    <property type="protein sequence ID" value="GFH08204.1"/>
    <property type="molecule type" value="Genomic_DNA"/>
</dbReference>